<sequence>SRELRKSSKHDKKRKRSVSNSSINTINSSDSKNRDSSVSILSPKKSSTAPKNTVNSVKKNTSTDIINCINKIVDFSESDSTTQRNQHKEANVINFVDIDSDSERILITSIADIDEIEEKIRQEANKSDEQIVDKSVAKDSNENEKTNVDKNSSEELKEIMKKST</sequence>
<evidence type="ECO:0000313" key="2">
    <source>
        <dbReference type="EMBL" id="JAS65577.1"/>
    </source>
</evidence>
<feature type="compositionally biased region" description="Basic residues" evidence="1">
    <location>
        <begin position="7"/>
        <end position="17"/>
    </location>
</feature>
<accession>A0A1B6GT42</accession>
<feature type="region of interest" description="Disordered" evidence="1">
    <location>
        <begin position="1"/>
        <end position="56"/>
    </location>
</feature>
<gene>
    <name evidence="2" type="ORF">g.47269</name>
</gene>
<dbReference type="EMBL" id="GECZ01004192">
    <property type="protein sequence ID" value="JAS65577.1"/>
    <property type="molecule type" value="Transcribed_RNA"/>
</dbReference>
<feature type="non-terminal residue" evidence="2">
    <location>
        <position position="1"/>
    </location>
</feature>
<proteinExistence type="predicted"/>
<name>A0A1B6GT42_9HEMI</name>
<dbReference type="AlphaFoldDB" id="A0A1B6GT42"/>
<feature type="compositionally biased region" description="Low complexity" evidence="1">
    <location>
        <begin position="18"/>
        <end position="47"/>
    </location>
</feature>
<feature type="region of interest" description="Disordered" evidence="1">
    <location>
        <begin position="124"/>
        <end position="164"/>
    </location>
</feature>
<reference evidence="2" key="1">
    <citation type="submission" date="2015-11" db="EMBL/GenBank/DDBJ databases">
        <title>De novo transcriptome assembly of four potential Pierce s Disease insect vectors from Arizona vineyards.</title>
        <authorList>
            <person name="Tassone E.E."/>
        </authorList>
    </citation>
    <scope>NUCLEOTIDE SEQUENCE</scope>
</reference>
<organism evidence="2">
    <name type="scientific">Cuerna arida</name>
    <dbReference type="NCBI Taxonomy" id="1464854"/>
    <lineage>
        <taxon>Eukaryota</taxon>
        <taxon>Metazoa</taxon>
        <taxon>Ecdysozoa</taxon>
        <taxon>Arthropoda</taxon>
        <taxon>Hexapoda</taxon>
        <taxon>Insecta</taxon>
        <taxon>Pterygota</taxon>
        <taxon>Neoptera</taxon>
        <taxon>Paraneoptera</taxon>
        <taxon>Hemiptera</taxon>
        <taxon>Auchenorrhyncha</taxon>
        <taxon>Membracoidea</taxon>
        <taxon>Cicadellidae</taxon>
        <taxon>Cicadellinae</taxon>
        <taxon>Proconiini</taxon>
        <taxon>Cuerna</taxon>
    </lineage>
</organism>
<evidence type="ECO:0000256" key="1">
    <source>
        <dbReference type="SAM" id="MobiDB-lite"/>
    </source>
</evidence>
<protein>
    <submittedName>
        <fullName evidence="2">Uncharacterized protein</fullName>
    </submittedName>
</protein>